<feature type="signal peptide" evidence="3">
    <location>
        <begin position="1"/>
        <end position="23"/>
    </location>
</feature>
<keyword evidence="2" id="KW-1133">Transmembrane helix</keyword>
<evidence type="ECO:0000256" key="1">
    <source>
        <dbReference type="SAM" id="MobiDB-lite"/>
    </source>
</evidence>
<comment type="caution">
    <text evidence="4">The sequence shown here is derived from an EMBL/GenBank/DDBJ whole genome shotgun (WGS) entry which is preliminary data.</text>
</comment>
<feature type="chain" id="PRO_5040373049" evidence="3">
    <location>
        <begin position="24"/>
        <end position="154"/>
    </location>
</feature>
<sequence length="154" mass="15915">MISLIRKMLSLFIFLLLAATATALPATSPAPLPPASQPPAQTPAPETASSPAWTAMMAAQPPAPTQNEFRPADGPPDYDVLIPADPNAAPRPTADLAEYGLTQITYWSCATIAAATQCGWHRPLVPVSAAPSTRDFGLGAVFALAGVATALLLL</sequence>
<evidence type="ECO:0000256" key="3">
    <source>
        <dbReference type="SAM" id="SignalP"/>
    </source>
</evidence>
<evidence type="ECO:0000313" key="4">
    <source>
        <dbReference type="EMBL" id="KAH6697326.1"/>
    </source>
</evidence>
<proteinExistence type="predicted"/>
<dbReference type="EMBL" id="JAGSXJ010000001">
    <property type="protein sequence ID" value="KAH6697326.1"/>
    <property type="molecule type" value="Genomic_DNA"/>
</dbReference>
<feature type="compositionally biased region" description="Pro residues" evidence="1">
    <location>
        <begin position="30"/>
        <end position="42"/>
    </location>
</feature>
<evidence type="ECO:0000313" key="5">
    <source>
        <dbReference type="Proteomes" id="UP000770015"/>
    </source>
</evidence>
<protein>
    <submittedName>
        <fullName evidence="4">Uncharacterized protein</fullName>
    </submittedName>
</protein>
<feature type="region of interest" description="Disordered" evidence="1">
    <location>
        <begin position="30"/>
        <end position="77"/>
    </location>
</feature>
<dbReference type="Proteomes" id="UP000770015">
    <property type="component" value="Unassembled WGS sequence"/>
</dbReference>
<keyword evidence="2" id="KW-0472">Membrane</keyword>
<keyword evidence="2" id="KW-0812">Transmembrane</keyword>
<gene>
    <name evidence="4" type="ORF">F5X68DRAFT_3858</name>
</gene>
<accession>A0A9P8VPG1</accession>
<name>A0A9P8VPG1_9PEZI</name>
<feature type="compositionally biased region" description="Low complexity" evidence="1">
    <location>
        <begin position="43"/>
        <end position="60"/>
    </location>
</feature>
<dbReference type="OrthoDB" id="3542181at2759"/>
<dbReference type="AlphaFoldDB" id="A0A9P8VPG1"/>
<organism evidence="4 5">
    <name type="scientific">Plectosphaerella plurivora</name>
    <dbReference type="NCBI Taxonomy" id="936078"/>
    <lineage>
        <taxon>Eukaryota</taxon>
        <taxon>Fungi</taxon>
        <taxon>Dikarya</taxon>
        <taxon>Ascomycota</taxon>
        <taxon>Pezizomycotina</taxon>
        <taxon>Sordariomycetes</taxon>
        <taxon>Hypocreomycetidae</taxon>
        <taxon>Glomerellales</taxon>
        <taxon>Plectosphaerellaceae</taxon>
        <taxon>Plectosphaerella</taxon>
    </lineage>
</organism>
<evidence type="ECO:0000256" key="2">
    <source>
        <dbReference type="SAM" id="Phobius"/>
    </source>
</evidence>
<keyword evidence="5" id="KW-1185">Reference proteome</keyword>
<keyword evidence="3" id="KW-0732">Signal</keyword>
<feature type="transmembrane region" description="Helical" evidence="2">
    <location>
        <begin position="136"/>
        <end position="153"/>
    </location>
</feature>
<reference evidence="4" key="1">
    <citation type="journal article" date="2021" name="Nat. Commun.">
        <title>Genetic determinants of endophytism in the Arabidopsis root mycobiome.</title>
        <authorList>
            <person name="Mesny F."/>
            <person name="Miyauchi S."/>
            <person name="Thiergart T."/>
            <person name="Pickel B."/>
            <person name="Atanasova L."/>
            <person name="Karlsson M."/>
            <person name="Huettel B."/>
            <person name="Barry K.W."/>
            <person name="Haridas S."/>
            <person name="Chen C."/>
            <person name="Bauer D."/>
            <person name="Andreopoulos W."/>
            <person name="Pangilinan J."/>
            <person name="LaButti K."/>
            <person name="Riley R."/>
            <person name="Lipzen A."/>
            <person name="Clum A."/>
            <person name="Drula E."/>
            <person name="Henrissat B."/>
            <person name="Kohler A."/>
            <person name="Grigoriev I.V."/>
            <person name="Martin F.M."/>
            <person name="Hacquard S."/>
        </authorList>
    </citation>
    <scope>NUCLEOTIDE SEQUENCE</scope>
    <source>
        <strain evidence="4">MPI-SDFR-AT-0117</strain>
    </source>
</reference>